<sequence length="85" mass="10010">MTDRSGWDAERVVQNSKEILMNKFQEVANVEQAVMMEIMVKDAERESVLRDMILEVEILERENRILTMENKSLKEMMENCKNSSL</sequence>
<feature type="coiled-coil region" evidence="1">
    <location>
        <begin position="49"/>
        <end position="76"/>
    </location>
</feature>
<dbReference type="Proteomes" id="UP001162131">
    <property type="component" value="Unassembled WGS sequence"/>
</dbReference>
<accession>A0AAU9J0T1</accession>
<keyword evidence="3" id="KW-1185">Reference proteome</keyword>
<evidence type="ECO:0000313" key="3">
    <source>
        <dbReference type="Proteomes" id="UP001162131"/>
    </source>
</evidence>
<keyword evidence="1" id="KW-0175">Coiled coil</keyword>
<protein>
    <submittedName>
        <fullName evidence="2">Uncharacterized protein</fullName>
    </submittedName>
</protein>
<dbReference type="AlphaFoldDB" id="A0AAU9J0T1"/>
<name>A0AAU9J0T1_9CILI</name>
<gene>
    <name evidence="2" type="ORF">BSTOLATCC_MIC22298</name>
</gene>
<evidence type="ECO:0000313" key="2">
    <source>
        <dbReference type="EMBL" id="CAG9318940.1"/>
    </source>
</evidence>
<dbReference type="EMBL" id="CAJZBQ010000021">
    <property type="protein sequence ID" value="CAG9318940.1"/>
    <property type="molecule type" value="Genomic_DNA"/>
</dbReference>
<evidence type="ECO:0000256" key="1">
    <source>
        <dbReference type="SAM" id="Coils"/>
    </source>
</evidence>
<organism evidence="2 3">
    <name type="scientific">Blepharisma stoltei</name>
    <dbReference type="NCBI Taxonomy" id="1481888"/>
    <lineage>
        <taxon>Eukaryota</taxon>
        <taxon>Sar</taxon>
        <taxon>Alveolata</taxon>
        <taxon>Ciliophora</taxon>
        <taxon>Postciliodesmatophora</taxon>
        <taxon>Heterotrichea</taxon>
        <taxon>Heterotrichida</taxon>
        <taxon>Blepharismidae</taxon>
        <taxon>Blepharisma</taxon>
    </lineage>
</organism>
<reference evidence="2" key="1">
    <citation type="submission" date="2021-09" db="EMBL/GenBank/DDBJ databases">
        <authorList>
            <consortium name="AG Swart"/>
            <person name="Singh M."/>
            <person name="Singh A."/>
            <person name="Seah K."/>
            <person name="Emmerich C."/>
        </authorList>
    </citation>
    <scope>NUCLEOTIDE SEQUENCE</scope>
    <source>
        <strain evidence="2">ATCC30299</strain>
    </source>
</reference>
<proteinExistence type="predicted"/>
<comment type="caution">
    <text evidence="2">The sequence shown here is derived from an EMBL/GenBank/DDBJ whole genome shotgun (WGS) entry which is preliminary data.</text>
</comment>